<dbReference type="OrthoDB" id="6050183at2759"/>
<dbReference type="Proteomes" id="UP000792457">
    <property type="component" value="Unassembled WGS sequence"/>
</dbReference>
<feature type="region of interest" description="Disordered" evidence="3">
    <location>
        <begin position="29"/>
        <end position="50"/>
    </location>
</feature>
<dbReference type="InterPro" id="IPR012983">
    <property type="entry name" value="PHR"/>
</dbReference>
<dbReference type="PROSITE" id="PS50012">
    <property type="entry name" value="RCC1_3"/>
    <property type="match status" value="2"/>
</dbReference>
<evidence type="ECO:0000256" key="3">
    <source>
        <dbReference type="SAM" id="MobiDB-lite"/>
    </source>
</evidence>
<feature type="compositionally biased region" description="Gly residues" evidence="3">
    <location>
        <begin position="911"/>
        <end position="921"/>
    </location>
</feature>
<dbReference type="SUPFAM" id="SSF50985">
    <property type="entry name" value="RCC1/BLIP-II"/>
    <property type="match status" value="1"/>
</dbReference>
<dbReference type="Pfam" id="PF13540">
    <property type="entry name" value="RCC1_2"/>
    <property type="match status" value="3"/>
</dbReference>
<feature type="compositionally biased region" description="Basic and acidic residues" evidence="3">
    <location>
        <begin position="29"/>
        <end position="42"/>
    </location>
</feature>
<feature type="region of interest" description="Disordered" evidence="3">
    <location>
        <begin position="1830"/>
        <end position="1881"/>
    </location>
</feature>
<feature type="domain" description="PHR" evidence="4">
    <location>
        <begin position="1605"/>
        <end position="1768"/>
    </location>
</feature>
<dbReference type="GO" id="GO:0061630">
    <property type="term" value="F:ubiquitin protein ligase activity"/>
    <property type="evidence" value="ECO:0007669"/>
    <property type="project" value="TreeGrafter"/>
</dbReference>
<dbReference type="PRINTS" id="PR00633">
    <property type="entry name" value="RCCNDNSATION"/>
</dbReference>
<feature type="compositionally biased region" description="Low complexity" evidence="3">
    <location>
        <begin position="1852"/>
        <end position="1871"/>
    </location>
</feature>
<feature type="domain" description="PHR" evidence="4">
    <location>
        <begin position="2439"/>
        <end position="2540"/>
    </location>
</feature>
<dbReference type="EMBL" id="KZ308133">
    <property type="protein sequence ID" value="KAG8222420.1"/>
    <property type="molecule type" value="Genomic_DNA"/>
</dbReference>
<name>A0A8K0JV21_LADFU</name>
<feature type="region of interest" description="Disordered" evidence="3">
    <location>
        <begin position="1947"/>
        <end position="1991"/>
    </location>
</feature>
<dbReference type="GO" id="GO:0005634">
    <property type="term" value="C:nucleus"/>
    <property type="evidence" value="ECO:0007669"/>
    <property type="project" value="TreeGrafter"/>
</dbReference>
<dbReference type="Pfam" id="PF08005">
    <property type="entry name" value="PHR"/>
    <property type="match status" value="3"/>
</dbReference>
<feature type="region of interest" description="Disordered" evidence="3">
    <location>
        <begin position="1062"/>
        <end position="1091"/>
    </location>
</feature>
<keyword evidence="1" id="KW-0833">Ubl conjugation pathway</keyword>
<organism evidence="5 6">
    <name type="scientific">Ladona fulva</name>
    <name type="common">Scarce chaser dragonfly</name>
    <name type="synonym">Libellula fulva</name>
    <dbReference type="NCBI Taxonomy" id="123851"/>
    <lineage>
        <taxon>Eukaryota</taxon>
        <taxon>Metazoa</taxon>
        <taxon>Ecdysozoa</taxon>
        <taxon>Arthropoda</taxon>
        <taxon>Hexapoda</taxon>
        <taxon>Insecta</taxon>
        <taxon>Pterygota</taxon>
        <taxon>Palaeoptera</taxon>
        <taxon>Odonata</taxon>
        <taxon>Epiprocta</taxon>
        <taxon>Anisoptera</taxon>
        <taxon>Libelluloidea</taxon>
        <taxon>Libellulidae</taxon>
        <taxon>Ladona</taxon>
    </lineage>
</organism>
<feature type="non-terminal residue" evidence="5">
    <location>
        <position position="1"/>
    </location>
</feature>
<accession>A0A8K0JV21</accession>
<feature type="compositionally biased region" description="Low complexity" evidence="3">
    <location>
        <begin position="2189"/>
        <end position="2206"/>
    </location>
</feature>
<keyword evidence="6" id="KW-1185">Reference proteome</keyword>
<reference evidence="5" key="2">
    <citation type="submission" date="2017-10" db="EMBL/GenBank/DDBJ databases">
        <title>Ladona fulva Genome sequencing and assembly.</title>
        <authorList>
            <person name="Murali S."/>
            <person name="Richards S."/>
            <person name="Bandaranaike D."/>
            <person name="Bellair M."/>
            <person name="Blankenburg K."/>
            <person name="Chao H."/>
            <person name="Dinh H."/>
            <person name="Doddapaneni H."/>
            <person name="Dugan-Rocha S."/>
            <person name="Elkadiri S."/>
            <person name="Gnanaolivu R."/>
            <person name="Hernandez B."/>
            <person name="Skinner E."/>
            <person name="Javaid M."/>
            <person name="Lee S."/>
            <person name="Li M."/>
            <person name="Ming W."/>
            <person name="Munidasa M."/>
            <person name="Muniz J."/>
            <person name="Nguyen L."/>
            <person name="Hughes D."/>
            <person name="Osuji N."/>
            <person name="Pu L.-L."/>
            <person name="Puazo M."/>
            <person name="Qu C."/>
            <person name="Quiroz J."/>
            <person name="Raj R."/>
            <person name="Weissenberger G."/>
            <person name="Xin Y."/>
            <person name="Zou X."/>
            <person name="Han Y."/>
            <person name="Worley K."/>
            <person name="Muzny D."/>
            <person name="Gibbs R."/>
        </authorList>
    </citation>
    <scope>NUCLEOTIDE SEQUENCE</scope>
    <source>
        <strain evidence="5">Sampled in the wild</strain>
    </source>
</reference>
<reference evidence="5" key="1">
    <citation type="submission" date="2013-04" db="EMBL/GenBank/DDBJ databases">
        <authorList>
            <person name="Qu J."/>
            <person name="Murali S.C."/>
            <person name="Bandaranaike D."/>
            <person name="Bellair M."/>
            <person name="Blankenburg K."/>
            <person name="Chao H."/>
            <person name="Dinh H."/>
            <person name="Doddapaneni H."/>
            <person name="Downs B."/>
            <person name="Dugan-Rocha S."/>
            <person name="Elkadiri S."/>
            <person name="Gnanaolivu R.D."/>
            <person name="Hernandez B."/>
            <person name="Javaid M."/>
            <person name="Jayaseelan J.C."/>
            <person name="Lee S."/>
            <person name="Li M."/>
            <person name="Ming W."/>
            <person name="Munidasa M."/>
            <person name="Muniz J."/>
            <person name="Nguyen L."/>
            <person name="Ongeri F."/>
            <person name="Osuji N."/>
            <person name="Pu L.-L."/>
            <person name="Puazo M."/>
            <person name="Qu C."/>
            <person name="Quiroz J."/>
            <person name="Raj R."/>
            <person name="Weissenberger G."/>
            <person name="Xin Y."/>
            <person name="Zou X."/>
            <person name="Han Y."/>
            <person name="Richards S."/>
            <person name="Worley K."/>
            <person name="Muzny D."/>
            <person name="Gibbs R."/>
        </authorList>
    </citation>
    <scope>NUCLEOTIDE SEQUENCE</scope>
    <source>
        <strain evidence="5">Sampled in the wild</strain>
    </source>
</reference>
<dbReference type="InterPro" id="IPR000408">
    <property type="entry name" value="Reg_chr_condens"/>
</dbReference>
<dbReference type="GO" id="GO:0008582">
    <property type="term" value="P:regulation of synaptic assembly at neuromuscular junction"/>
    <property type="evidence" value="ECO:0007669"/>
    <property type="project" value="TreeGrafter"/>
</dbReference>
<dbReference type="GO" id="GO:0005886">
    <property type="term" value="C:plasma membrane"/>
    <property type="evidence" value="ECO:0007669"/>
    <property type="project" value="TreeGrafter"/>
</dbReference>
<feature type="compositionally biased region" description="Polar residues" evidence="3">
    <location>
        <begin position="2780"/>
        <end position="2790"/>
    </location>
</feature>
<evidence type="ECO:0000259" key="4">
    <source>
        <dbReference type="Pfam" id="PF08005"/>
    </source>
</evidence>
<dbReference type="PANTHER" id="PTHR45943">
    <property type="entry name" value="E3 UBIQUITIN-PROTEIN LIGASE MYCBP2"/>
    <property type="match status" value="1"/>
</dbReference>
<dbReference type="PANTHER" id="PTHR45943:SF1">
    <property type="entry name" value="E3 UBIQUITIN-PROTEIN LIGASE MYCBP2"/>
    <property type="match status" value="1"/>
</dbReference>
<comment type="caution">
    <text evidence="5">The sequence shown here is derived from an EMBL/GenBank/DDBJ whole genome shotgun (WGS) entry which is preliminary data.</text>
</comment>
<feature type="region of interest" description="Disordered" evidence="3">
    <location>
        <begin position="2768"/>
        <end position="2794"/>
    </location>
</feature>
<protein>
    <recommendedName>
        <fullName evidence="4">PHR domain-containing protein</fullName>
    </recommendedName>
</protein>
<evidence type="ECO:0000313" key="5">
    <source>
        <dbReference type="EMBL" id="KAG8222420.1"/>
    </source>
</evidence>
<feature type="compositionally biased region" description="Low complexity" evidence="3">
    <location>
        <begin position="613"/>
        <end position="626"/>
    </location>
</feature>
<dbReference type="GO" id="GO:0007411">
    <property type="term" value="P:axon guidance"/>
    <property type="evidence" value="ECO:0007669"/>
    <property type="project" value="TreeGrafter"/>
</dbReference>
<evidence type="ECO:0000256" key="1">
    <source>
        <dbReference type="ARBA" id="ARBA00022786"/>
    </source>
</evidence>
<feature type="region of interest" description="Disordered" evidence="3">
    <location>
        <begin position="606"/>
        <end position="626"/>
    </location>
</feature>
<evidence type="ECO:0000256" key="2">
    <source>
        <dbReference type="PROSITE-ProRule" id="PRU00235"/>
    </source>
</evidence>
<dbReference type="InterPro" id="IPR009091">
    <property type="entry name" value="RCC1/BLIP-II"/>
</dbReference>
<feature type="region of interest" description="Disordered" evidence="3">
    <location>
        <begin position="2080"/>
        <end position="2206"/>
    </location>
</feature>
<feature type="region of interest" description="Disordered" evidence="3">
    <location>
        <begin position="910"/>
        <end position="933"/>
    </location>
</feature>
<feature type="compositionally biased region" description="Basic residues" evidence="3">
    <location>
        <begin position="2170"/>
        <end position="2186"/>
    </location>
</feature>
<feature type="region of interest" description="Disordered" evidence="3">
    <location>
        <begin position="152"/>
        <end position="183"/>
    </location>
</feature>
<gene>
    <name evidence="5" type="ORF">J437_LFUL008417</name>
</gene>
<dbReference type="InterPro" id="IPR038648">
    <property type="entry name" value="PHR_sf"/>
</dbReference>
<feature type="repeat" description="RCC1" evidence="2">
    <location>
        <begin position="1137"/>
        <end position="1193"/>
    </location>
</feature>
<feature type="region of interest" description="Disordered" evidence="3">
    <location>
        <begin position="2589"/>
        <end position="2624"/>
    </location>
</feature>
<dbReference type="PROSITE" id="PS00626">
    <property type="entry name" value="RCC1_2"/>
    <property type="match status" value="1"/>
</dbReference>
<sequence length="2939" mass="311450">MGSFDWDQVLPEPDVLGRCFHELFKANPDQQRKRSEWKEGSNKRKFSKAKEKRRMKASVVDILPVPPPSLFPQQMVFGSGAGPGGVGLLFSQHHQYYLGSIQSVSPPDVTLPGNASFFAAFATVRMALLDRRNKLAMQAYLASSSSALALSGSQPALSPTTAQGVSPARGTRESDAEDETDINREAAFRVPKVGIIVGIGLRSVFELIRESRAVHPRLCTKALGALLDVIQGQAPEGLKGEPTEVMDPLFELLLDLATSHGPESAAVDDGSHPTAVACACLLALVVATGATPRLLSATAALLTSPRALSSQHIHMPQVLASLQRSVQEVLLHLPPLSSSHQPLYTTFSKTTIGYGVAGPRPDWMTHGVQKAARIDSFRISIPSSIADSISRGRRGLQLPVDPPPAIASDGQYIYIFLPCTNRGSSTGVLLKVGSGYGATVRGHTYLERPGPHPDVSAGAWLGFASGHLYFKPLGTVGKKGGNGEVLVLDRETLRVTGVAHIGDQIVPANGVVSLPSTSAAPPPPTHSVLPCVIFSDGENLGTVTAAKDDGFIVRILNPAISPMSVVSELPLRLARKCLEVVGTAPLFGGSFPVVGPGEAEDEAGACSVGGIHPSNGPSSQGASASGSPLMARTIQTDWEEEVASIAAGKDFAVIRTISGKVLYCGKASSLGIKQPQQQSGLGLGAGASSGAAPLGAPRIILSGSAATSSSLPTPSFLSHKWSELPIVGLSSGPLLGPASAGRASGVRIAQIAIGHEGQHVVLLTEEGIPLFAGTARRGEDGDQIKARRQPKATKPKRMVKAEGHEIVWAACNNGTTALVSADGLLMLFGKDTAHCDHTTGVVSDLRGIRIVQVALGKAHAVALTAQGHIYTFGINNKGQCGRDYCPSSIPSAPLASHQPKEVMAMETAAEGDGGANSFGGQGEEEEDEGAAPGDWDASQHQMVGQRGDAGGAGIMCPPGRHKWKLDQCMVCTVCRECTGYSISCLSSIQPDRNPGQECGCGEGDSGCSVCGCCRICARENVDNSELAILGPCGAGDMTGMVRLDLIFGGQHGSRLQENLQRRLEERKQRQKSSGVSGSKPVPDTATSGGGVLAISTRGKKNITHVVIYNSKGGKSPVQTYCLNFLSAENALLGMGVGENEQDGSGRGAVSGIGVAAGGSRVASLPPARVNVPDDSPVVHIACGLHHTVLLLASGAVYTFGSNSHGQLGVGDLAPRGGPNLVRLPPHPPPVSGVSSSQECSSRIAVQIAAGSNHTAILTAEGEVFTFGSYQKGQLGRAPTSKGAEPSTSKSVSIHLLATELAPPCGMPSSDSQPSHPWNSVPGAIPGIGPRHGRRASWIGASAEHTFIRIEESLINAASLSRSTLLANGNCILLLPTGGWDNNGEESRNAAAATQGPFHCLTIARREGSCTIFSGRDQVNFTGTAACLDPVYNVIWSVCNRQLVSYNAVAAVARGSLLPYVSSPRDKFCDIPSILTSELALPVTPSPFCPVRRSQAALHLLGCLDTLTQAHEAQWWWWRKKGLVPWRLPYSCTSSPSPAAVSGMQRGQMDPMLARRGDMMVFMEDGLGRGPMVEGDVGVEEGEEEDVEGGRGGGKVYSQEDFSAVNRFESNGGGWGYAGQSVEAIRFSADTDILLGGFGLFGGRGDYIGKIKLFDIGMEGGEREGKGELLAETDDLPYECGPRQKYPMLFDEPIPLQANRWYVAWARVTGPSSDCGSNGQAMVTTEDQLLGFSANAQGYDYILLLNSLGMKSNNGTDVNAGQIPQILYRVVAPESEAASRQIHSSDEPVHILSREFSRTVSKECFQSLISLLQWSWNTFKAGVTEATMPPHFRSHQRSASHPPTPCTPFLLQSSSSSSSTTPSNSSSPSSTSPSPPGQPPRLTSLVDLHRLVYISRSSLRLLRTYTNEIYPNDVLWRCLSPESAKLAESVGDVRALLRQILLDPLPPPLGSPSNFHSSATKRTSHSKSKTPLQKGSSFPSDETAQENGQEIPGNLSSLAPYWQMTSSILDECHRTFVACFHAFYPTPALKWTILCHLLSSSAADNKDTGGSPSSDRLLSAVLAALCSPSIRLRSTLPLLGNLGIGKGSNQESSTTGRRSPSPAPPPAAHSPSCCSSSVSSSDASESDASDSPTSSRSSSSSPTSFASSTVSSSSASSSASLSSSSSSPDRARKKKHRHCKDRKRRAAVRAPTITIAPSTPPNNATTTSEAHYYPMLVEHMNYRSRVELGGVESVGGYWSFRDVLEHLLMLICSPVEKALSKYTNRSAEELEESKMEANGQQQLVYHCCNLLSRVVAELASQSSGSDEQVHGGCGGRGVLHATPCRFAHSIQGRSWNTGNGSPDALCFSVDRPGIAIAGVGLYGGTGQNEYELEILVDESGMGGAQVSNAARGEPLPLLLQHQSPQQQHLLNHAPHNQQQLRQMAIAVIAGQDQQLMQHHMMDHQAPHTQRWTALEVVRGSYGPHDLVGDIFEVKFDKAVPIKENVKYVIRLRNHGGKTSNGDGGLSSVRGPDGATFTFSSSSLSFNGTTQTRGQIPHLLYYSNPQDNESQQASRAMAELEARRCTLWITSAVVQRCIRLAVMARRCAVEEEEVDEEGGVEEKGKKGKSDGKHKAKQKGTEEKHASPVEVLSSASIVSTLLPLVLAHVGPVAVSDPKSSVQVLGLIRDLLPHIAALNNSSSAQGGAAGSSSMQHSVGSLEASHAYSTSNPATVTTSNHYAWVESEHPYKPATVSNYRVSFPESVKWLCIEFDSRCGTAQAEDSLQLYIPSSLPSSPRGAPSYNRQHSRSTYDGITGDEEFTELLGDDEENMDDAEDDMEGVDNRNYHICGAAAACVPSSDPIPVPFWPVLRKFSGSSASGNWPSTAVLLPGNEVIFSLETASDYVKDERGCTFGFRCLVVGYEWSGDKDGLKHLESELAYLGGMCSASLMRKDLALPVSAS</sequence>
<feature type="compositionally biased region" description="Polar residues" evidence="3">
    <location>
        <begin position="1968"/>
        <end position="1987"/>
    </location>
</feature>
<feature type="repeat" description="RCC1" evidence="2">
    <location>
        <begin position="1194"/>
        <end position="1260"/>
    </location>
</feature>
<dbReference type="Gene3D" id="2.60.120.820">
    <property type="entry name" value="PHR domain"/>
    <property type="match status" value="2"/>
</dbReference>
<proteinExistence type="predicted"/>
<feature type="compositionally biased region" description="Low complexity" evidence="3">
    <location>
        <begin position="2128"/>
        <end position="2167"/>
    </location>
</feature>
<feature type="compositionally biased region" description="Basic and acidic residues" evidence="3">
    <location>
        <begin position="2598"/>
        <end position="2624"/>
    </location>
</feature>
<dbReference type="Gene3D" id="2.130.10.30">
    <property type="entry name" value="Regulator of chromosome condensation 1/beta-lactamase-inhibitor protein II"/>
    <property type="match status" value="2"/>
</dbReference>
<feature type="compositionally biased region" description="Low complexity" evidence="3">
    <location>
        <begin position="2108"/>
        <end position="2122"/>
    </location>
</feature>
<evidence type="ECO:0000313" key="6">
    <source>
        <dbReference type="Proteomes" id="UP000792457"/>
    </source>
</evidence>
<feature type="domain" description="PHR" evidence="4">
    <location>
        <begin position="2323"/>
        <end position="2377"/>
    </location>
</feature>